<dbReference type="AlphaFoldDB" id="A0A2P6MQK9"/>
<dbReference type="EMBL" id="MDYQ01000516">
    <property type="protein sequence ID" value="PRP73984.1"/>
    <property type="molecule type" value="Genomic_DNA"/>
</dbReference>
<accession>A0A2P6MQK9</accession>
<dbReference type="InParanoid" id="A0A2P6MQK9"/>
<feature type="non-terminal residue" evidence="1">
    <location>
        <position position="1"/>
    </location>
</feature>
<organism evidence="1 2">
    <name type="scientific">Planoprotostelium fungivorum</name>
    <dbReference type="NCBI Taxonomy" id="1890364"/>
    <lineage>
        <taxon>Eukaryota</taxon>
        <taxon>Amoebozoa</taxon>
        <taxon>Evosea</taxon>
        <taxon>Variosea</taxon>
        <taxon>Cavosteliida</taxon>
        <taxon>Cavosteliaceae</taxon>
        <taxon>Planoprotostelium</taxon>
    </lineage>
</organism>
<keyword evidence="2" id="KW-1185">Reference proteome</keyword>
<evidence type="ECO:0000313" key="1">
    <source>
        <dbReference type="EMBL" id="PRP73984.1"/>
    </source>
</evidence>
<sequence>LVTFHKPKLRNLQPAACCDFSRYTRCTRSWDTSKTRVLIYAGRRCTRNDLARDQFPAQKLKPTSQATRNVALELAGNRILKKSDDCWLLPMWKT</sequence>
<dbReference type="Proteomes" id="UP000241769">
    <property type="component" value="Unassembled WGS sequence"/>
</dbReference>
<evidence type="ECO:0000313" key="2">
    <source>
        <dbReference type="Proteomes" id="UP000241769"/>
    </source>
</evidence>
<comment type="caution">
    <text evidence="1">The sequence shown here is derived from an EMBL/GenBank/DDBJ whole genome shotgun (WGS) entry which is preliminary data.</text>
</comment>
<proteinExistence type="predicted"/>
<reference evidence="1 2" key="1">
    <citation type="journal article" date="2018" name="Genome Biol. Evol.">
        <title>Multiple Roots of Fruiting Body Formation in Amoebozoa.</title>
        <authorList>
            <person name="Hillmann F."/>
            <person name="Forbes G."/>
            <person name="Novohradska S."/>
            <person name="Ferling I."/>
            <person name="Riege K."/>
            <person name="Groth M."/>
            <person name="Westermann M."/>
            <person name="Marz M."/>
            <person name="Spaller T."/>
            <person name="Winckler T."/>
            <person name="Schaap P."/>
            <person name="Glockner G."/>
        </authorList>
    </citation>
    <scope>NUCLEOTIDE SEQUENCE [LARGE SCALE GENOMIC DNA]</scope>
    <source>
        <strain evidence="1 2">Jena</strain>
    </source>
</reference>
<gene>
    <name evidence="1" type="ORF">PROFUN_16454</name>
</gene>
<protein>
    <submittedName>
        <fullName evidence="1">Uncharacterized protein</fullName>
    </submittedName>
</protein>
<name>A0A2P6MQK9_9EUKA</name>